<dbReference type="Pfam" id="PF04818">
    <property type="entry name" value="CID"/>
    <property type="match status" value="1"/>
</dbReference>
<evidence type="ECO:0000256" key="2">
    <source>
        <dbReference type="SAM" id="MobiDB-lite"/>
    </source>
</evidence>
<name>A0A7J6DKC5_CANSA</name>
<dbReference type="InterPro" id="IPR006569">
    <property type="entry name" value="CID_dom"/>
</dbReference>
<evidence type="ECO:0000313" key="5">
    <source>
        <dbReference type="EMBL" id="KAF4346553.1"/>
    </source>
</evidence>
<dbReference type="SMART" id="SM00648">
    <property type="entry name" value="SWAP"/>
    <property type="match status" value="1"/>
</dbReference>
<dbReference type="InterPro" id="IPR008942">
    <property type="entry name" value="ENTH_VHS"/>
</dbReference>
<dbReference type="PROSITE" id="PS51391">
    <property type="entry name" value="CID"/>
    <property type="match status" value="1"/>
</dbReference>
<dbReference type="InterPro" id="IPR000061">
    <property type="entry name" value="Surp"/>
</dbReference>
<comment type="caution">
    <text evidence="5">The sequence shown here is derived from an EMBL/GenBank/DDBJ whole genome shotgun (WGS) entry which is preliminary data.</text>
</comment>
<evidence type="ECO:0000313" key="6">
    <source>
        <dbReference type="Proteomes" id="UP000583929"/>
    </source>
</evidence>
<dbReference type="PANTHER" id="PTHR12323:SF0">
    <property type="entry name" value="CALCIUM HOMEOSTASIS ENDOPLASMIC RETICULUM PROTEIN"/>
    <property type="match status" value="1"/>
</dbReference>
<feature type="domain" description="CID" evidence="4">
    <location>
        <begin position="361"/>
        <end position="436"/>
    </location>
</feature>
<dbReference type="GO" id="GO:0006874">
    <property type="term" value="P:intracellular calcium ion homeostasis"/>
    <property type="evidence" value="ECO:0007669"/>
    <property type="project" value="TreeGrafter"/>
</dbReference>
<dbReference type="Proteomes" id="UP000583929">
    <property type="component" value="Unassembled WGS sequence"/>
</dbReference>
<dbReference type="PROSITE" id="PS50128">
    <property type="entry name" value="SURP"/>
    <property type="match status" value="1"/>
</dbReference>
<dbReference type="AlphaFoldDB" id="A0A7J6DKC5"/>
<feature type="compositionally biased region" description="Basic and acidic residues" evidence="2">
    <location>
        <begin position="1"/>
        <end position="27"/>
    </location>
</feature>
<evidence type="ECO:0000259" key="3">
    <source>
        <dbReference type="PROSITE" id="PS50128"/>
    </source>
</evidence>
<dbReference type="Gene3D" id="1.10.10.790">
    <property type="entry name" value="Surp module"/>
    <property type="match status" value="1"/>
</dbReference>
<reference evidence="5 6" key="1">
    <citation type="journal article" date="2020" name="bioRxiv">
        <title>Sequence and annotation of 42 cannabis genomes reveals extensive copy number variation in cannabinoid synthesis and pathogen resistance genes.</title>
        <authorList>
            <person name="Mckernan K.J."/>
            <person name="Helbert Y."/>
            <person name="Kane L.T."/>
            <person name="Ebling H."/>
            <person name="Zhang L."/>
            <person name="Liu B."/>
            <person name="Eaton Z."/>
            <person name="Mclaughlin S."/>
            <person name="Kingan S."/>
            <person name="Baybayan P."/>
            <person name="Concepcion G."/>
            <person name="Jordan M."/>
            <person name="Riva A."/>
            <person name="Barbazuk W."/>
            <person name="Harkins T."/>
        </authorList>
    </citation>
    <scope>NUCLEOTIDE SEQUENCE [LARGE SCALE GENOMIC DNA]</scope>
    <source>
        <strain evidence="6">cv. Jamaican Lion 4</strain>
        <tissue evidence="5">Leaf</tissue>
    </source>
</reference>
<evidence type="ECO:0000259" key="4">
    <source>
        <dbReference type="PROSITE" id="PS51391"/>
    </source>
</evidence>
<dbReference type="Pfam" id="PF01805">
    <property type="entry name" value="Surp"/>
    <property type="match status" value="1"/>
</dbReference>
<keyword evidence="6" id="KW-1185">Reference proteome</keyword>
<feature type="domain" description="SURP motif" evidence="3">
    <location>
        <begin position="227"/>
        <end position="271"/>
    </location>
</feature>
<dbReference type="EMBL" id="JAATIQ010000976">
    <property type="protein sequence ID" value="KAF4346553.1"/>
    <property type="molecule type" value="Genomic_DNA"/>
</dbReference>
<evidence type="ECO:0000256" key="1">
    <source>
        <dbReference type="ARBA" id="ARBA00022664"/>
    </source>
</evidence>
<dbReference type="GO" id="GO:0005634">
    <property type="term" value="C:nucleus"/>
    <property type="evidence" value="ECO:0007669"/>
    <property type="project" value="UniProtKB-ARBA"/>
</dbReference>
<feature type="region of interest" description="Disordered" evidence="2">
    <location>
        <begin position="1"/>
        <end position="35"/>
    </location>
</feature>
<sequence>MQNRKESEIEIKKTKPRRLKPEKERNWESGTTNRYRCKTRAKPVGSFKKKISWRGGQGLAGRCGSVAGPGRPAHLPFLGTAHRVCFYGYPTLRPFPPYTGHEMDWQTHDYSSGSAMAYERASPAANPHQQRQVFSYPQQQQQQFDSPTHPFIPPYPSMQPFHYQVHLHAPSSHPQLHHLQQNPSSVYLPHLAPLLVLPPFNGPYDAGSGASPPPPSAPPLDPELHKRIDKLVEYAGKNGPEFEAMLREKQKDSPDYGFLFGGDGHGYYCYKLWLSARGLGGSFTSPSPPSSAHMMRPPPNPVLSPSHLTAPPIIGGPQMLHASYLYEQQRQQRQHPQPFGSYGRPDYDQSSKPFKGLSGPLPADVAVDLSNVLVFLNGTKESIKAAKFWFMQRSIFAPALAESLRDRIYSVDEPERQLHIIYLINDILFERYCFNH</sequence>
<accession>A0A7J6DKC5</accession>
<keyword evidence="1" id="KW-0507">mRNA processing</keyword>
<proteinExistence type="predicted"/>
<dbReference type="GO" id="GO:0003723">
    <property type="term" value="F:RNA binding"/>
    <property type="evidence" value="ECO:0007669"/>
    <property type="project" value="InterPro"/>
</dbReference>
<dbReference type="InterPro" id="IPR035967">
    <property type="entry name" value="SWAP/Surp_sf"/>
</dbReference>
<dbReference type="PANTHER" id="PTHR12323">
    <property type="entry name" value="SR-RELATED CTD ASSOCIATED FACTOR 6"/>
    <property type="match status" value="1"/>
</dbReference>
<gene>
    <name evidence="5" type="ORF">G4B88_011053</name>
</gene>
<evidence type="ECO:0008006" key="7">
    <source>
        <dbReference type="Google" id="ProtNLM"/>
    </source>
</evidence>
<dbReference type="SUPFAM" id="SSF109905">
    <property type="entry name" value="Surp module (SWAP domain)"/>
    <property type="match status" value="1"/>
</dbReference>
<protein>
    <recommendedName>
        <fullName evidence="7">Calcium homeostasis endoplasmic reticulum protein</fullName>
    </recommendedName>
</protein>
<dbReference type="Gene3D" id="1.25.40.90">
    <property type="match status" value="1"/>
</dbReference>
<dbReference type="GO" id="GO:0006397">
    <property type="term" value="P:mRNA processing"/>
    <property type="evidence" value="ECO:0007669"/>
    <property type="project" value="UniProtKB-KW"/>
</dbReference>
<dbReference type="GO" id="GO:0048471">
    <property type="term" value="C:perinuclear region of cytoplasm"/>
    <property type="evidence" value="ECO:0007669"/>
    <property type="project" value="TreeGrafter"/>
</dbReference>
<organism evidence="5 6">
    <name type="scientific">Cannabis sativa</name>
    <name type="common">Hemp</name>
    <name type="synonym">Marijuana</name>
    <dbReference type="NCBI Taxonomy" id="3483"/>
    <lineage>
        <taxon>Eukaryota</taxon>
        <taxon>Viridiplantae</taxon>
        <taxon>Streptophyta</taxon>
        <taxon>Embryophyta</taxon>
        <taxon>Tracheophyta</taxon>
        <taxon>Spermatophyta</taxon>
        <taxon>Magnoliopsida</taxon>
        <taxon>eudicotyledons</taxon>
        <taxon>Gunneridae</taxon>
        <taxon>Pentapetalae</taxon>
        <taxon>rosids</taxon>
        <taxon>fabids</taxon>
        <taxon>Rosales</taxon>
        <taxon>Cannabaceae</taxon>
        <taxon>Cannabis</taxon>
    </lineage>
</organism>